<feature type="region of interest" description="Disordered" evidence="1">
    <location>
        <begin position="82"/>
        <end position="106"/>
    </location>
</feature>
<comment type="caution">
    <text evidence="2">The sequence shown here is derived from an EMBL/GenBank/DDBJ whole genome shotgun (WGS) entry which is preliminary data.</text>
</comment>
<keyword evidence="3" id="KW-1185">Reference proteome</keyword>
<protein>
    <submittedName>
        <fullName evidence="2">Uncharacterized protein</fullName>
    </submittedName>
</protein>
<evidence type="ECO:0000256" key="1">
    <source>
        <dbReference type="SAM" id="MobiDB-lite"/>
    </source>
</evidence>
<sequence>MVPLFPGGATYSCRGETQWKNNERVSLGTLAFCRILIKERHKDGIFSILTLTASLQRISRASSVLLSDPCFQLHSIQHLLGEDSSSSFSSSSSSSSSLPASSSPGL</sequence>
<feature type="compositionally biased region" description="Low complexity" evidence="1">
    <location>
        <begin position="84"/>
        <end position="106"/>
    </location>
</feature>
<reference evidence="2 3" key="1">
    <citation type="submission" date="2020-03" db="EMBL/GenBank/DDBJ databases">
        <title>Dissostichus mawsoni Genome sequencing and assembly.</title>
        <authorList>
            <person name="Park H."/>
        </authorList>
    </citation>
    <scope>NUCLEOTIDE SEQUENCE [LARGE SCALE GENOMIC DNA]</scope>
    <source>
        <strain evidence="2">DM0001</strain>
        <tissue evidence="2">Muscle</tissue>
    </source>
</reference>
<dbReference type="Proteomes" id="UP000518266">
    <property type="component" value="Unassembled WGS sequence"/>
</dbReference>
<dbReference type="OrthoDB" id="258495at2759"/>
<organism evidence="2 3">
    <name type="scientific">Dissostichus mawsoni</name>
    <name type="common">Antarctic cod</name>
    <dbReference type="NCBI Taxonomy" id="36200"/>
    <lineage>
        <taxon>Eukaryota</taxon>
        <taxon>Metazoa</taxon>
        <taxon>Chordata</taxon>
        <taxon>Craniata</taxon>
        <taxon>Vertebrata</taxon>
        <taxon>Euteleostomi</taxon>
        <taxon>Actinopterygii</taxon>
        <taxon>Neopterygii</taxon>
        <taxon>Teleostei</taxon>
        <taxon>Neoteleostei</taxon>
        <taxon>Acanthomorphata</taxon>
        <taxon>Eupercaria</taxon>
        <taxon>Perciformes</taxon>
        <taxon>Notothenioidei</taxon>
        <taxon>Nototheniidae</taxon>
        <taxon>Dissostichus</taxon>
    </lineage>
</organism>
<dbReference type="EMBL" id="JAAKFY010000006">
    <property type="protein sequence ID" value="KAF3855548.1"/>
    <property type="molecule type" value="Genomic_DNA"/>
</dbReference>
<accession>A0A7J5Z5G0</accession>
<evidence type="ECO:0000313" key="3">
    <source>
        <dbReference type="Proteomes" id="UP000518266"/>
    </source>
</evidence>
<name>A0A7J5Z5G0_DISMA</name>
<evidence type="ECO:0000313" key="2">
    <source>
        <dbReference type="EMBL" id="KAF3855548.1"/>
    </source>
</evidence>
<dbReference type="AlphaFoldDB" id="A0A7J5Z5G0"/>
<proteinExistence type="predicted"/>
<gene>
    <name evidence="2" type="ORF">F7725_016271</name>
</gene>